<dbReference type="AlphaFoldDB" id="A0AAV7F1V0"/>
<evidence type="ECO:0000313" key="3">
    <source>
        <dbReference type="EMBL" id="KAG9454345.1"/>
    </source>
</evidence>
<evidence type="ECO:0000256" key="1">
    <source>
        <dbReference type="SAM" id="MobiDB-lite"/>
    </source>
</evidence>
<dbReference type="PANTHER" id="PTHR33116:SF78">
    <property type="entry name" value="OS12G0587133 PROTEIN"/>
    <property type="match status" value="1"/>
</dbReference>
<dbReference type="EMBL" id="JAINDJ010000003">
    <property type="protein sequence ID" value="KAG9454345.1"/>
    <property type="molecule type" value="Genomic_DNA"/>
</dbReference>
<dbReference type="Proteomes" id="UP000825729">
    <property type="component" value="Unassembled WGS sequence"/>
</dbReference>
<dbReference type="InterPro" id="IPR043502">
    <property type="entry name" value="DNA/RNA_pol_sf"/>
</dbReference>
<dbReference type="PANTHER" id="PTHR33116">
    <property type="entry name" value="REVERSE TRANSCRIPTASE ZINC-BINDING DOMAIN-CONTAINING PROTEIN-RELATED-RELATED"/>
    <property type="match status" value="1"/>
</dbReference>
<feature type="region of interest" description="Disordered" evidence="1">
    <location>
        <begin position="1"/>
        <end position="24"/>
    </location>
</feature>
<evidence type="ECO:0000259" key="2">
    <source>
        <dbReference type="PROSITE" id="PS50878"/>
    </source>
</evidence>
<dbReference type="PROSITE" id="PS50878">
    <property type="entry name" value="RT_POL"/>
    <property type="match status" value="1"/>
</dbReference>
<proteinExistence type="predicted"/>
<dbReference type="CDD" id="cd01650">
    <property type="entry name" value="RT_nLTR_like"/>
    <property type="match status" value="1"/>
</dbReference>
<gene>
    <name evidence="3" type="ORF">H6P81_007249</name>
</gene>
<accession>A0AAV7F1V0</accession>
<name>A0AAV7F1V0_ARIFI</name>
<organism evidence="3 4">
    <name type="scientific">Aristolochia fimbriata</name>
    <name type="common">White veined hardy Dutchman's pipe vine</name>
    <dbReference type="NCBI Taxonomy" id="158543"/>
    <lineage>
        <taxon>Eukaryota</taxon>
        <taxon>Viridiplantae</taxon>
        <taxon>Streptophyta</taxon>
        <taxon>Embryophyta</taxon>
        <taxon>Tracheophyta</taxon>
        <taxon>Spermatophyta</taxon>
        <taxon>Magnoliopsida</taxon>
        <taxon>Magnoliidae</taxon>
        <taxon>Piperales</taxon>
        <taxon>Aristolochiaceae</taxon>
        <taxon>Aristolochia</taxon>
    </lineage>
</organism>
<dbReference type="InterPro" id="IPR000477">
    <property type="entry name" value="RT_dom"/>
</dbReference>
<evidence type="ECO:0000313" key="4">
    <source>
        <dbReference type="Proteomes" id="UP000825729"/>
    </source>
</evidence>
<sequence>MQRWNGRSNEGHRRTRQPIEGSRSLQAIRPRKEERARRWGVLNAPPLTKFAPHGQIRVWAPRDSLWPRCNLASGSGLQEDKVPGPNGFNAEFYKATWHIIRDDAVRFVNYFPSHGFVSKHVSATNIVLIPKKEGATSLKAYRPISLTTSYYKIIAKLLAERLKKVVDSLISNEQTAFIPKRQILDAAMTVHEVVDSLQRSGTPAVLLKLDLEKAFDRMNWSMLLRIMELMEFPAKWRKWMATCILSACFSINLNGGTFGFIKGTRGLRQGDPLSPLFFNIVAEGLLALIRWACDERVLENIMPTGGLPISQFADDTVLFIKADETQIQTIKCLIYAFEICSGQRINWGKSSIFGINQNSEGMSRWASILGCTVGQFSSSYLGLPLFCTRITKGLWDNVAEKMQRRLSTWKRRQLSKAGRLVLIKTCMAEIPTYHLSFLHCPASVALNLEKLMRKFLWSGNKEVSKMSMVTWE</sequence>
<keyword evidence="4" id="KW-1185">Reference proteome</keyword>
<comment type="caution">
    <text evidence="3">The sequence shown here is derived from an EMBL/GenBank/DDBJ whole genome shotgun (WGS) entry which is preliminary data.</text>
</comment>
<dbReference type="Pfam" id="PF00078">
    <property type="entry name" value="RVT_1"/>
    <property type="match status" value="1"/>
</dbReference>
<protein>
    <recommendedName>
        <fullName evidence="2">Reverse transcriptase domain-containing protein</fullName>
    </recommendedName>
</protein>
<feature type="domain" description="Reverse transcriptase" evidence="2">
    <location>
        <begin position="110"/>
        <end position="385"/>
    </location>
</feature>
<dbReference type="SUPFAM" id="SSF56672">
    <property type="entry name" value="DNA/RNA polymerases"/>
    <property type="match status" value="1"/>
</dbReference>
<reference evidence="3 4" key="1">
    <citation type="submission" date="2021-07" db="EMBL/GenBank/DDBJ databases">
        <title>The Aristolochia fimbriata genome: insights into angiosperm evolution, floral development and chemical biosynthesis.</title>
        <authorList>
            <person name="Jiao Y."/>
        </authorList>
    </citation>
    <scope>NUCLEOTIDE SEQUENCE [LARGE SCALE GENOMIC DNA]</scope>
    <source>
        <strain evidence="3">IBCAS-2021</strain>
        <tissue evidence="3">Leaf</tissue>
    </source>
</reference>